<feature type="compositionally biased region" description="Basic and acidic residues" evidence="1">
    <location>
        <begin position="31"/>
        <end position="43"/>
    </location>
</feature>
<reference evidence="2 3" key="1">
    <citation type="submission" date="2019-10" db="EMBL/GenBank/DDBJ databases">
        <authorList>
            <person name="Karimi E."/>
        </authorList>
    </citation>
    <scope>NUCLEOTIDE SEQUENCE [LARGE SCALE GENOMIC DNA]</scope>
    <source>
        <strain evidence="2">Acinetobacter sp. 8BE</strain>
    </source>
</reference>
<name>A0A653K5J7_9GAMM</name>
<dbReference type="EMBL" id="CABWKZ010000019">
    <property type="protein sequence ID" value="VXA56029.1"/>
    <property type="molecule type" value="Genomic_DNA"/>
</dbReference>
<evidence type="ECO:0000256" key="1">
    <source>
        <dbReference type="SAM" id="MobiDB-lite"/>
    </source>
</evidence>
<evidence type="ECO:0000313" key="3">
    <source>
        <dbReference type="Proteomes" id="UP000430404"/>
    </source>
</evidence>
<accession>A0A653K5J7</accession>
<dbReference type="Proteomes" id="UP000430404">
    <property type="component" value="Unassembled WGS sequence"/>
</dbReference>
<dbReference type="AlphaFoldDB" id="A0A653K5J7"/>
<protein>
    <submittedName>
        <fullName evidence="2">Uncharacterized protein</fullName>
    </submittedName>
</protein>
<gene>
    <name evidence="2" type="ORF">ACI8B_260021</name>
</gene>
<feature type="region of interest" description="Disordered" evidence="1">
    <location>
        <begin position="19"/>
        <end position="43"/>
    </location>
</feature>
<sequence length="43" mass="5246">MKQQEQYCINQRNYELEKAHGAQQHTSNLSPHDKSKYYLEHRI</sequence>
<evidence type="ECO:0000313" key="2">
    <source>
        <dbReference type="EMBL" id="VXA56029.1"/>
    </source>
</evidence>
<proteinExistence type="predicted"/>
<organism evidence="2 3">
    <name type="scientific">Acinetobacter proteolyticus</name>
    <dbReference type="NCBI Taxonomy" id="1776741"/>
    <lineage>
        <taxon>Bacteria</taxon>
        <taxon>Pseudomonadati</taxon>
        <taxon>Pseudomonadota</taxon>
        <taxon>Gammaproteobacteria</taxon>
        <taxon>Moraxellales</taxon>
        <taxon>Moraxellaceae</taxon>
        <taxon>Acinetobacter</taxon>
    </lineage>
</organism>